<name>A0AAJ7SFI6_9ACAR</name>
<dbReference type="RefSeq" id="XP_028967136.1">
    <property type="nucleotide sequence ID" value="XM_029111303.1"/>
</dbReference>
<dbReference type="GO" id="GO:0015276">
    <property type="term" value="F:ligand-gated monoatomic ion channel activity"/>
    <property type="evidence" value="ECO:0007669"/>
    <property type="project" value="InterPro"/>
</dbReference>
<evidence type="ECO:0000256" key="6">
    <source>
        <dbReference type="ARBA" id="ARBA00023065"/>
    </source>
</evidence>
<dbReference type="PANTHER" id="PTHR42643:SF24">
    <property type="entry name" value="IONOTROPIC RECEPTOR 60A"/>
    <property type="match status" value="1"/>
</dbReference>
<dbReference type="KEGG" id="goe:100899649"/>
<dbReference type="InterPro" id="IPR052192">
    <property type="entry name" value="Insect_Ionotropic_Sensory_Rcpt"/>
</dbReference>
<keyword evidence="11" id="KW-0407">Ion channel</keyword>
<keyword evidence="8 14" id="KW-0675">Receptor</keyword>
<dbReference type="Pfam" id="PF10613">
    <property type="entry name" value="Lig_chan-Glu_bd"/>
    <property type="match status" value="1"/>
</dbReference>
<gene>
    <name evidence="14" type="primary">LOC100899649</name>
</gene>
<keyword evidence="7" id="KW-0472">Membrane</keyword>
<dbReference type="PANTHER" id="PTHR42643">
    <property type="entry name" value="IONOTROPIC RECEPTOR 20A-RELATED"/>
    <property type="match status" value="1"/>
</dbReference>
<keyword evidence="10" id="KW-1071">Ligand-gated ion channel</keyword>
<evidence type="ECO:0000256" key="9">
    <source>
        <dbReference type="ARBA" id="ARBA00023180"/>
    </source>
</evidence>
<dbReference type="Gene3D" id="3.40.190.10">
    <property type="entry name" value="Periplasmic binding protein-like II"/>
    <property type="match status" value="1"/>
</dbReference>
<dbReference type="GeneID" id="100899649"/>
<keyword evidence="4" id="KW-0812">Transmembrane</keyword>
<keyword evidence="13" id="KW-1185">Reference proteome</keyword>
<accession>A0AAJ7SFI6</accession>
<dbReference type="InterPro" id="IPR019594">
    <property type="entry name" value="Glu/Gly-bd"/>
</dbReference>
<evidence type="ECO:0000256" key="7">
    <source>
        <dbReference type="ARBA" id="ARBA00023136"/>
    </source>
</evidence>
<evidence type="ECO:0000256" key="5">
    <source>
        <dbReference type="ARBA" id="ARBA00022989"/>
    </source>
</evidence>
<dbReference type="Gene3D" id="1.10.287.70">
    <property type="match status" value="1"/>
</dbReference>
<evidence type="ECO:0000256" key="10">
    <source>
        <dbReference type="ARBA" id="ARBA00023286"/>
    </source>
</evidence>
<keyword evidence="5" id="KW-1133">Transmembrane helix</keyword>
<evidence type="ECO:0000313" key="13">
    <source>
        <dbReference type="Proteomes" id="UP000694867"/>
    </source>
</evidence>
<organism evidence="13 14">
    <name type="scientific">Galendromus occidentalis</name>
    <name type="common">western predatory mite</name>
    <dbReference type="NCBI Taxonomy" id="34638"/>
    <lineage>
        <taxon>Eukaryota</taxon>
        <taxon>Metazoa</taxon>
        <taxon>Ecdysozoa</taxon>
        <taxon>Arthropoda</taxon>
        <taxon>Chelicerata</taxon>
        <taxon>Arachnida</taxon>
        <taxon>Acari</taxon>
        <taxon>Parasitiformes</taxon>
        <taxon>Mesostigmata</taxon>
        <taxon>Gamasina</taxon>
        <taxon>Phytoseioidea</taxon>
        <taxon>Phytoseiidae</taxon>
        <taxon>Typhlodrominae</taxon>
        <taxon>Galendromus</taxon>
    </lineage>
</organism>
<keyword evidence="2" id="KW-0813">Transport</keyword>
<evidence type="ECO:0000256" key="11">
    <source>
        <dbReference type="ARBA" id="ARBA00023303"/>
    </source>
</evidence>
<dbReference type="GO" id="GO:0005886">
    <property type="term" value="C:plasma membrane"/>
    <property type="evidence" value="ECO:0007669"/>
    <property type="project" value="UniProtKB-SubCell"/>
</dbReference>
<keyword evidence="6" id="KW-0406">Ion transport</keyword>
<feature type="domain" description="Ionotropic glutamate receptor L-glutamate and glycine-binding" evidence="12">
    <location>
        <begin position="5"/>
        <end position="109"/>
    </location>
</feature>
<evidence type="ECO:0000256" key="4">
    <source>
        <dbReference type="ARBA" id="ARBA00022692"/>
    </source>
</evidence>
<comment type="subcellular location">
    <subcellularLocation>
        <location evidence="1">Cell membrane</location>
        <topology evidence="1">Multi-pass membrane protein</topology>
    </subcellularLocation>
</comment>
<dbReference type="Proteomes" id="UP000694867">
    <property type="component" value="Unplaced"/>
</dbReference>
<sequence length="406" mass="45617">MRDSLTVVMARSTPFYYVKETECAYEGVDVLIVSALNQALRKNFSIRTSPERSWGSCTTGNCTGMIGMLQRKVFDLAMSGMSISYDRRRYVDFSFPYLQDRLTFVVRAPRVLDPSSAIIKPFEAEVWEYLILVVVISIVIRQLARLMPSVFHDFLDLLDIFSILLGKGQIHVPELLSQGMVLCSWLIISLVLSTCYSGVLFSSMTRPGLEDVVNTIPELTEALVNKRIACGTLRNTHLEKSLQQDGSPKPFERAILESLKSGENYVNSDVAGLERCKSGRFAYIGEYIGISADVEDTGTVTFADDSFQLVLYGVAMRQQLNIAEELNLVIIQLWDHGLVEYWLANATYNPRRSVDQRSPENLAIRHIRGALSSLWAVCAALVVLIAERGLEMFENNHAKLVFNKTD</sequence>
<evidence type="ECO:0000313" key="14">
    <source>
        <dbReference type="RefSeq" id="XP_028967136.1"/>
    </source>
</evidence>
<evidence type="ECO:0000256" key="2">
    <source>
        <dbReference type="ARBA" id="ARBA00022448"/>
    </source>
</evidence>
<dbReference type="SUPFAM" id="SSF53850">
    <property type="entry name" value="Periplasmic binding protein-like II"/>
    <property type="match status" value="1"/>
</dbReference>
<reference evidence="14" key="1">
    <citation type="submission" date="2025-08" db="UniProtKB">
        <authorList>
            <consortium name="RefSeq"/>
        </authorList>
    </citation>
    <scope>IDENTIFICATION</scope>
</reference>
<evidence type="ECO:0000259" key="12">
    <source>
        <dbReference type="Pfam" id="PF10613"/>
    </source>
</evidence>
<protein>
    <submittedName>
        <fullName evidence="14">Probable glutamate receptor</fullName>
    </submittedName>
</protein>
<dbReference type="AlphaFoldDB" id="A0AAJ7SFI6"/>
<evidence type="ECO:0000256" key="8">
    <source>
        <dbReference type="ARBA" id="ARBA00023170"/>
    </source>
</evidence>
<evidence type="ECO:0000256" key="1">
    <source>
        <dbReference type="ARBA" id="ARBA00004651"/>
    </source>
</evidence>
<proteinExistence type="predicted"/>
<keyword evidence="3" id="KW-1003">Cell membrane</keyword>
<evidence type="ECO:0000256" key="3">
    <source>
        <dbReference type="ARBA" id="ARBA00022475"/>
    </source>
</evidence>
<keyword evidence="9" id="KW-0325">Glycoprotein</keyword>